<keyword evidence="3 9" id="KW-0479">Metal-binding</keyword>
<feature type="site" description="Transition state stabilizer" evidence="9">
    <location>
        <position position="100"/>
    </location>
</feature>
<evidence type="ECO:0000313" key="12">
    <source>
        <dbReference type="Proteomes" id="UP001056539"/>
    </source>
</evidence>
<dbReference type="InterPro" id="IPR000755">
    <property type="entry name" value="A_A_dipeptidase"/>
</dbReference>
<comment type="similarity">
    <text evidence="9 10">Belongs to the peptidase M15D family.</text>
</comment>
<dbReference type="PANTHER" id="PTHR43126:SF2">
    <property type="entry name" value="D-ALANYL-D-ALANINE DIPEPTIDASE"/>
    <property type="match status" value="1"/>
</dbReference>
<dbReference type="GO" id="GO:0008237">
    <property type="term" value="F:metallopeptidase activity"/>
    <property type="evidence" value="ECO:0007669"/>
    <property type="project" value="UniProtKB-KW"/>
</dbReference>
<dbReference type="PANTHER" id="PTHR43126">
    <property type="entry name" value="D-ALANYL-D-ALANINE DIPEPTIDASE"/>
    <property type="match status" value="1"/>
</dbReference>
<evidence type="ECO:0000256" key="7">
    <source>
        <dbReference type="ARBA" id="ARBA00023049"/>
    </source>
</evidence>
<feature type="binding site" evidence="9">
    <location>
        <position position="204"/>
    </location>
    <ligand>
        <name>Zn(2+)</name>
        <dbReference type="ChEBI" id="CHEBI:29105"/>
        <note>catalytic</note>
    </ligand>
</feature>
<comment type="catalytic activity">
    <reaction evidence="1 9 10">
        <text>D-alanyl-D-alanine + H2O = 2 D-alanine</text>
        <dbReference type="Rhea" id="RHEA:20661"/>
        <dbReference type="ChEBI" id="CHEBI:15377"/>
        <dbReference type="ChEBI" id="CHEBI:57416"/>
        <dbReference type="ChEBI" id="CHEBI:57822"/>
        <dbReference type="EC" id="3.4.13.22"/>
    </reaction>
</comment>
<dbReference type="KEGG" id="taqu:KDW03_08760"/>
<reference evidence="11" key="2">
    <citation type="submission" date="2022-06" db="EMBL/GenBank/DDBJ databases">
        <title>Thermospira aquatica gen. nov., sp. nov.</title>
        <authorList>
            <person name="Ben Ali Gam Z."/>
            <person name="Labat M."/>
        </authorList>
    </citation>
    <scope>NUCLEOTIDE SEQUENCE</scope>
    <source>
        <strain evidence="11">F1F22</strain>
    </source>
</reference>
<sequence>MREITKTLILAGWLVFSISWTKTSPIFPYQGLVDVSELSEGRILVRLIYSTTNNFLGEDVYGDLEKAYLVLEAAQRLVAAQNLLEQKRPGYRIVVYDAARPLSVQRKMWEKVKNTPQSIYVASPERGSLHNYGVAVDVSLVDETGQELDMGTPVDFFGELASPKYEKRFLQDGRLSQTQLSNRLLLREIMIQAGFSPIETEWWHFQMYGREEARKRYPIIP</sequence>
<gene>
    <name evidence="11" type="ORF">KDW03_08760</name>
</gene>
<dbReference type="AlphaFoldDB" id="A0AAX3BB97"/>
<evidence type="ECO:0000256" key="5">
    <source>
        <dbReference type="ARBA" id="ARBA00022833"/>
    </source>
</evidence>
<dbReference type="EMBL" id="CP073355">
    <property type="protein sequence ID" value="URA09572.1"/>
    <property type="molecule type" value="Genomic_DNA"/>
</dbReference>
<evidence type="ECO:0000256" key="3">
    <source>
        <dbReference type="ARBA" id="ARBA00022723"/>
    </source>
</evidence>
<evidence type="ECO:0000256" key="2">
    <source>
        <dbReference type="ARBA" id="ARBA00022670"/>
    </source>
</evidence>
<dbReference type="GO" id="GO:0006508">
    <property type="term" value="P:proteolysis"/>
    <property type="evidence" value="ECO:0007669"/>
    <property type="project" value="UniProtKB-KW"/>
</dbReference>
<evidence type="ECO:0000256" key="10">
    <source>
        <dbReference type="PIRNR" id="PIRNR026671"/>
    </source>
</evidence>
<keyword evidence="8 10" id="KW-0961">Cell wall biogenesis/degradation</keyword>
<dbReference type="GO" id="GO:0160237">
    <property type="term" value="F:D-Ala-D-Ala dipeptidase activity"/>
    <property type="evidence" value="ECO:0007669"/>
    <property type="project" value="UniProtKB-EC"/>
</dbReference>
<dbReference type="GO" id="GO:0008270">
    <property type="term" value="F:zinc ion binding"/>
    <property type="evidence" value="ECO:0007669"/>
    <property type="project" value="UniProtKB-UniRule"/>
</dbReference>
<evidence type="ECO:0000256" key="6">
    <source>
        <dbReference type="ARBA" id="ARBA00022997"/>
    </source>
</evidence>
<dbReference type="Gene3D" id="3.30.1380.10">
    <property type="match status" value="1"/>
</dbReference>
<dbReference type="PIRSF" id="PIRSF026671">
    <property type="entry name" value="AA_dipeptidase"/>
    <property type="match status" value="1"/>
</dbReference>
<dbReference type="GO" id="GO:0071555">
    <property type="term" value="P:cell wall organization"/>
    <property type="evidence" value="ECO:0007669"/>
    <property type="project" value="UniProtKB-KW"/>
</dbReference>
<keyword evidence="5 9" id="KW-0862">Zinc</keyword>
<keyword evidence="12" id="KW-1185">Reference proteome</keyword>
<dbReference type="EC" id="3.4.13.22" evidence="9 10"/>
<evidence type="ECO:0000256" key="9">
    <source>
        <dbReference type="HAMAP-Rule" id="MF_01924"/>
    </source>
</evidence>
<comment type="cofactor">
    <cofactor evidence="9">
        <name>Zn(2+)</name>
        <dbReference type="ChEBI" id="CHEBI:29105"/>
    </cofactor>
    <text evidence="9">Binds 1 zinc ion per subunit.</text>
</comment>
<feature type="binding site" evidence="9">
    <location>
        <position position="130"/>
    </location>
    <ligand>
        <name>Zn(2+)</name>
        <dbReference type="ChEBI" id="CHEBI:29105"/>
        <note>catalytic</note>
    </ligand>
</feature>
<dbReference type="HAMAP" id="MF_01924">
    <property type="entry name" value="A_A_dipeptidase"/>
    <property type="match status" value="1"/>
</dbReference>
<keyword evidence="6 9" id="KW-0224">Dipeptidase</keyword>
<comment type="function">
    <text evidence="9 10">Catalyzes hydrolysis of the D-alanyl-D-alanine dipeptide.</text>
</comment>
<protein>
    <recommendedName>
        <fullName evidence="9 10">D-alanyl-D-alanine dipeptidase</fullName>
        <shortName evidence="9 10">D-Ala-D-Ala dipeptidase</shortName>
        <ecNumber evidence="9 10">3.4.13.22</ecNumber>
    </recommendedName>
</protein>
<proteinExistence type="inferred from homology"/>
<dbReference type="InterPro" id="IPR009045">
    <property type="entry name" value="Zn_M74/Hedgehog-like"/>
</dbReference>
<name>A0AAX3BB97_9SPIR</name>
<evidence type="ECO:0000256" key="1">
    <source>
        <dbReference type="ARBA" id="ARBA00001362"/>
    </source>
</evidence>
<dbReference type="Proteomes" id="UP001056539">
    <property type="component" value="Chromosome"/>
</dbReference>
<dbReference type="RefSeq" id="WP_271434706.1">
    <property type="nucleotide sequence ID" value="NZ_CP073355.1"/>
</dbReference>
<evidence type="ECO:0000313" key="11">
    <source>
        <dbReference type="EMBL" id="URA09572.1"/>
    </source>
</evidence>
<evidence type="ECO:0000256" key="4">
    <source>
        <dbReference type="ARBA" id="ARBA00022801"/>
    </source>
</evidence>
<feature type="active site" description="Proton donor/acceptor" evidence="9">
    <location>
        <position position="201"/>
    </location>
</feature>
<dbReference type="CDD" id="cd14840">
    <property type="entry name" value="D-Ala-D-Ala_dipeptidase_Aad"/>
    <property type="match status" value="1"/>
</dbReference>
<evidence type="ECO:0000256" key="8">
    <source>
        <dbReference type="ARBA" id="ARBA00023316"/>
    </source>
</evidence>
<accession>A0AAX3BB97</accession>
<dbReference type="SUPFAM" id="SSF55166">
    <property type="entry name" value="Hedgehog/DD-peptidase"/>
    <property type="match status" value="1"/>
</dbReference>
<keyword evidence="4 9" id="KW-0378">Hydrolase</keyword>
<reference evidence="11" key="1">
    <citation type="submission" date="2021-04" db="EMBL/GenBank/DDBJ databases">
        <authorList>
            <person name="Postec A."/>
        </authorList>
    </citation>
    <scope>NUCLEOTIDE SEQUENCE</scope>
    <source>
        <strain evidence="11">F1F22</strain>
    </source>
</reference>
<feature type="binding site" evidence="9">
    <location>
        <position position="137"/>
    </location>
    <ligand>
        <name>Zn(2+)</name>
        <dbReference type="ChEBI" id="CHEBI:29105"/>
        <note>catalytic</note>
    </ligand>
</feature>
<keyword evidence="7 9" id="KW-0482">Metalloprotease</keyword>
<organism evidence="11 12">
    <name type="scientific">Thermospira aquatica</name>
    <dbReference type="NCBI Taxonomy" id="2828656"/>
    <lineage>
        <taxon>Bacteria</taxon>
        <taxon>Pseudomonadati</taxon>
        <taxon>Spirochaetota</taxon>
        <taxon>Spirochaetia</taxon>
        <taxon>Brevinematales</taxon>
        <taxon>Thermospiraceae</taxon>
        <taxon>Thermospira</taxon>
    </lineage>
</organism>
<keyword evidence="2 9" id="KW-0645">Protease</keyword>
<dbReference type="Pfam" id="PF01427">
    <property type="entry name" value="Peptidase_M15"/>
    <property type="match status" value="1"/>
</dbReference>